<accession>A0A1B1AE61</accession>
<dbReference type="STRING" id="1759059.ATE48_02320"/>
<dbReference type="InterPro" id="IPR029068">
    <property type="entry name" value="Glyas_Bleomycin-R_OHBP_Dase"/>
</dbReference>
<organism evidence="5 6">
    <name type="scientific">Candidatus Viadribacter manganicus</name>
    <dbReference type="NCBI Taxonomy" id="1759059"/>
    <lineage>
        <taxon>Bacteria</taxon>
        <taxon>Pseudomonadati</taxon>
        <taxon>Pseudomonadota</taxon>
        <taxon>Alphaproteobacteria</taxon>
        <taxon>Hyphomonadales</taxon>
        <taxon>Hyphomonadaceae</taxon>
        <taxon>Candidatus Viadribacter</taxon>
    </lineage>
</organism>
<evidence type="ECO:0000256" key="1">
    <source>
        <dbReference type="ARBA" id="ARBA00011051"/>
    </source>
</evidence>
<reference evidence="5 6" key="1">
    <citation type="submission" date="2015-11" db="EMBL/GenBank/DDBJ databases">
        <title>Whole-Genome Sequence of Candidatus Oderbacter manganicum from the National Park Lower Oder Valley, Germany.</title>
        <authorList>
            <person name="Braun B."/>
            <person name="Liere K."/>
            <person name="Szewzyk U."/>
        </authorList>
    </citation>
    <scope>NUCLEOTIDE SEQUENCE [LARGE SCALE GENOMIC DNA]</scope>
    <source>
        <strain evidence="5 6">OTSz_A_272</strain>
    </source>
</reference>
<dbReference type="Proteomes" id="UP000092498">
    <property type="component" value="Chromosome"/>
</dbReference>
<proteinExistence type="inferred from homology"/>
<dbReference type="GO" id="GO:0046677">
    <property type="term" value="P:response to antibiotic"/>
    <property type="evidence" value="ECO:0007669"/>
    <property type="project" value="UniProtKB-KW"/>
</dbReference>
<keyword evidence="3" id="KW-0046">Antibiotic resistance</keyword>
<dbReference type="Gene3D" id="3.10.180.10">
    <property type="entry name" value="2,3-Dihydroxybiphenyl 1,2-Dioxygenase, domain 1"/>
    <property type="match status" value="1"/>
</dbReference>
<dbReference type="InterPro" id="IPR000335">
    <property type="entry name" value="Bleomycin-R"/>
</dbReference>
<protein>
    <recommendedName>
        <fullName evidence="2">Bleomycin resistance protein</fullName>
    </recommendedName>
</protein>
<evidence type="ECO:0000313" key="6">
    <source>
        <dbReference type="Proteomes" id="UP000092498"/>
    </source>
</evidence>
<name>A0A1B1AE61_9PROT</name>
<sequence>MSGNFIRITPFIHVPDIEAALSFFNDLGFVTYFRAGAYAYVQRECAGIRLLQNEGGDGAPPGNRRFAYYVDVEDIEALHRELKLKLDAMPPGSVHGPADKEYGQREVCVLAPDGNLLVFGQSIGG</sequence>
<gene>
    <name evidence="5" type="ORF">ATE48_02320</name>
</gene>
<dbReference type="AlphaFoldDB" id="A0A1B1AE61"/>
<dbReference type="InParanoid" id="A0A1B1AE61"/>
<dbReference type="KEGG" id="cbot:ATE48_02320"/>
<dbReference type="InterPro" id="IPR004360">
    <property type="entry name" value="Glyas_Fos-R_dOase_dom"/>
</dbReference>
<dbReference type="Pfam" id="PF00903">
    <property type="entry name" value="Glyoxalase"/>
    <property type="match status" value="1"/>
</dbReference>
<feature type="domain" description="VOC" evidence="4">
    <location>
        <begin position="4"/>
        <end position="122"/>
    </location>
</feature>
<evidence type="ECO:0000256" key="3">
    <source>
        <dbReference type="ARBA" id="ARBA00023251"/>
    </source>
</evidence>
<comment type="similarity">
    <text evidence="1">Belongs to the bleomycin resistance protein family.</text>
</comment>
<dbReference type="SUPFAM" id="SSF54593">
    <property type="entry name" value="Glyoxalase/Bleomycin resistance protein/Dihydroxybiphenyl dioxygenase"/>
    <property type="match status" value="1"/>
</dbReference>
<dbReference type="RefSeq" id="WP_066767437.1">
    <property type="nucleotide sequence ID" value="NZ_CP013244.1"/>
</dbReference>
<evidence type="ECO:0000256" key="2">
    <source>
        <dbReference type="ARBA" id="ARBA00021572"/>
    </source>
</evidence>
<dbReference type="OrthoDB" id="9806868at2"/>
<dbReference type="InterPro" id="IPR037523">
    <property type="entry name" value="VOC_core"/>
</dbReference>
<evidence type="ECO:0000313" key="5">
    <source>
        <dbReference type="EMBL" id="ANP44841.1"/>
    </source>
</evidence>
<evidence type="ECO:0000259" key="4">
    <source>
        <dbReference type="PROSITE" id="PS51819"/>
    </source>
</evidence>
<dbReference type="EMBL" id="CP013244">
    <property type="protein sequence ID" value="ANP44841.1"/>
    <property type="molecule type" value="Genomic_DNA"/>
</dbReference>
<dbReference type="PROSITE" id="PS51819">
    <property type="entry name" value="VOC"/>
    <property type="match status" value="1"/>
</dbReference>
<dbReference type="CDD" id="cd08349">
    <property type="entry name" value="BLMA_like"/>
    <property type="match status" value="1"/>
</dbReference>
<keyword evidence="6" id="KW-1185">Reference proteome</keyword>